<gene>
    <name evidence="1" type="ORF">UX57_C0005G0065</name>
</gene>
<evidence type="ECO:0000313" key="1">
    <source>
        <dbReference type="EMBL" id="KKU41235.1"/>
    </source>
</evidence>
<dbReference type="STRING" id="1618994.UX57_C0005G0065"/>
<accession>A0A0G1T763</accession>
<dbReference type="EMBL" id="LCMS01000005">
    <property type="protein sequence ID" value="KKU41235.1"/>
    <property type="molecule type" value="Genomic_DNA"/>
</dbReference>
<dbReference type="Proteomes" id="UP000034795">
    <property type="component" value="Unassembled WGS sequence"/>
</dbReference>
<comment type="caution">
    <text evidence="1">The sequence shown here is derived from an EMBL/GenBank/DDBJ whole genome shotgun (WGS) entry which is preliminary data.</text>
</comment>
<proteinExistence type="predicted"/>
<dbReference type="AlphaFoldDB" id="A0A0G1T763"/>
<sequence length="430" mass="48835">MLPCNFLKRPEVPPTAGRRGTLSSEPPLSATLHEAVMDSVSSVRDSLPEQYRAHFETLRQEIIDFTKAHEISRESLGKPDLLREATCKLSIPDLERLALLLERFEYLLKNGEPKEEKLPEYFQEAERLYNLREQYTSQVSLLEQVGILKEGVILGIDGKIYPIPTLEQIAMRLFERRETLETKHDQGFTKLLLVPFGMSLDSLRETFKQFLIDYKKNNPSFYLYTHEPLWVWSGYQGADVGDSPNLVYYPQSFTTKGHGGKTKAQILKEQEDNQDSFPGWTVHLLQPSNPDEQNIETPKGFASIPREGRGIPQGDLVPRPSLEAGQSPIEYLSFLQSSKKDENSPYHGETGLTPEDWIIAFMIHLIETGKPLDNVANGMESISYLIGAFFLSPIHVPRAYWFHNDHQTLLGGNDPRSQDGNNGMRSSVMI</sequence>
<protein>
    <submittedName>
        <fullName evidence="1">Uncharacterized protein</fullName>
    </submittedName>
</protein>
<reference evidence="1 2" key="1">
    <citation type="journal article" date="2015" name="Nature">
        <title>rRNA introns, odd ribosomes, and small enigmatic genomes across a large radiation of phyla.</title>
        <authorList>
            <person name="Brown C.T."/>
            <person name="Hug L.A."/>
            <person name="Thomas B.C."/>
            <person name="Sharon I."/>
            <person name="Castelle C.J."/>
            <person name="Singh A."/>
            <person name="Wilkins M.J."/>
            <person name="Williams K.H."/>
            <person name="Banfield J.F."/>
        </authorList>
    </citation>
    <scope>NUCLEOTIDE SEQUENCE [LARGE SCALE GENOMIC DNA]</scope>
</reference>
<evidence type="ECO:0000313" key="2">
    <source>
        <dbReference type="Proteomes" id="UP000034795"/>
    </source>
</evidence>
<organism evidence="1 2">
    <name type="scientific">Candidatus Uhrbacteria bacterium GW2011_GWE2_46_68</name>
    <dbReference type="NCBI Taxonomy" id="1618994"/>
    <lineage>
        <taxon>Bacteria</taxon>
        <taxon>Candidatus Uhriibacteriota</taxon>
    </lineage>
</organism>
<name>A0A0G1T763_9BACT</name>